<feature type="chain" id="PRO_5046102387" description="Putative auto-transporter adhesin head GIN domain-containing protein" evidence="1">
    <location>
        <begin position="22"/>
        <end position="297"/>
    </location>
</feature>
<evidence type="ECO:0000313" key="3">
    <source>
        <dbReference type="EMBL" id="GLQ24406.1"/>
    </source>
</evidence>
<keyword evidence="4" id="KW-1185">Reference proteome</keyword>
<sequence length="297" mass="31170">MKYSILTGALLSATLMTPAFATDITVEDFVGKITIIDGNDGVEVVRNGKQSADYRENGDTIIIDGGLSRKQRDKACKGGGLSWDLDFNGRESKGNTKLQDYPEIRISVPRGSDLTIRDSFVRLDSQLALGVADLHLSGCFDANLADADEIILEKSGSGEITIGTVGSLKIEKSGAGDLEIEKADRFSLDQSGSGEVEIDRVDGPVEIEKSGSGDIEIGYIDGILRIDKSGSGDVEVDGGTIPELSVHISGSGDVQVHAAVGDAYIRASGSSDIYVKSISGSVDSSVSGSADFNRGDD</sequence>
<accession>A0ABQ5VA45</accession>
<evidence type="ECO:0000256" key="1">
    <source>
        <dbReference type="SAM" id="SignalP"/>
    </source>
</evidence>
<feature type="signal peptide" evidence="1">
    <location>
        <begin position="1"/>
        <end position="21"/>
    </location>
</feature>
<dbReference type="EMBL" id="BSNK01000002">
    <property type="protein sequence ID" value="GLQ24406.1"/>
    <property type="molecule type" value="Genomic_DNA"/>
</dbReference>
<gene>
    <name evidence="3" type="ORF">GCM10007853_22800</name>
</gene>
<keyword evidence="1" id="KW-0732">Signal</keyword>
<dbReference type="RefSeq" id="WP_284390772.1">
    <property type="nucleotide sequence ID" value="NZ_BSNK01000002.1"/>
</dbReference>
<evidence type="ECO:0000313" key="4">
    <source>
        <dbReference type="Proteomes" id="UP001161391"/>
    </source>
</evidence>
<organism evidence="3 4">
    <name type="scientific">Algimonas ampicilliniresistens</name>
    <dbReference type="NCBI Taxonomy" id="1298735"/>
    <lineage>
        <taxon>Bacteria</taxon>
        <taxon>Pseudomonadati</taxon>
        <taxon>Pseudomonadota</taxon>
        <taxon>Alphaproteobacteria</taxon>
        <taxon>Maricaulales</taxon>
        <taxon>Robiginitomaculaceae</taxon>
        <taxon>Algimonas</taxon>
    </lineage>
</organism>
<dbReference type="Pfam" id="PF10988">
    <property type="entry name" value="DUF2807"/>
    <property type="match status" value="2"/>
</dbReference>
<reference evidence="3" key="1">
    <citation type="journal article" date="2014" name="Int. J. Syst. Evol. Microbiol.">
        <title>Complete genome of a new Firmicutes species belonging to the dominant human colonic microbiota ('Ruminococcus bicirculans') reveals two chromosomes and a selective capacity to utilize plant glucans.</title>
        <authorList>
            <consortium name="NISC Comparative Sequencing Program"/>
            <person name="Wegmann U."/>
            <person name="Louis P."/>
            <person name="Goesmann A."/>
            <person name="Henrissat B."/>
            <person name="Duncan S.H."/>
            <person name="Flint H.J."/>
        </authorList>
    </citation>
    <scope>NUCLEOTIDE SEQUENCE</scope>
    <source>
        <strain evidence="3">NBRC 108219</strain>
    </source>
</reference>
<dbReference type="Proteomes" id="UP001161391">
    <property type="component" value="Unassembled WGS sequence"/>
</dbReference>
<feature type="domain" description="Putative auto-transporter adhesin head GIN" evidence="2">
    <location>
        <begin position="103"/>
        <end position="217"/>
    </location>
</feature>
<protein>
    <recommendedName>
        <fullName evidence="2">Putative auto-transporter adhesin head GIN domain-containing protein</fullName>
    </recommendedName>
</protein>
<reference evidence="3" key="2">
    <citation type="submission" date="2023-01" db="EMBL/GenBank/DDBJ databases">
        <title>Draft genome sequence of Algimonas ampicilliniresistens strain NBRC 108219.</title>
        <authorList>
            <person name="Sun Q."/>
            <person name="Mori K."/>
        </authorList>
    </citation>
    <scope>NUCLEOTIDE SEQUENCE</scope>
    <source>
        <strain evidence="3">NBRC 108219</strain>
    </source>
</reference>
<feature type="domain" description="Putative auto-transporter adhesin head GIN" evidence="2">
    <location>
        <begin position="223"/>
        <end position="293"/>
    </location>
</feature>
<dbReference type="InterPro" id="IPR021255">
    <property type="entry name" value="DUF2807"/>
</dbReference>
<evidence type="ECO:0000259" key="2">
    <source>
        <dbReference type="Pfam" id="PF10988"/>
    </source>
</evidence>
<comment type="caution">
    <text evidence="3">The sequence shown here is derived from an EMBL/GenBank/DDBJ whole genome shotgun (WGS) entry which is preliminary data.</text>
</comment>
<dbReference type="Gene3D" id="2.160.20.120">
    <property type="match status" value="2"/>
</dbReference>
<proteinExistence type="predicted"/>
<name>A0ABQ5VA45_9PROT</name>